<dbReference type="Pfam" id="PF06812">
    <property type="entry name" value="ImpA_N"/>
    <property type="match status" value="1"/>
</dbReference>
<dbReference type="GO" id="GO:0009279">
    <property type="term" value="C:cell outer membrane"/>
    <property type="evidence" value="ECO:0007669"/>
    <property type="project" value="UniProtKB-SubCell"/>
</dbReference>
<dbReference type="Pfam" id="PF00691">
    <property type="entry name" value="OmpA"/>
    <property type="match status" value="1"/>
</dbReference>
<protein>
    <submittedName>
        <fullName evidence="5">Flagellar motor protein MotB</fullName>
    </submittedName>
</protein>
<keyword evidence="5" id="KW-0966">Cell projection</keyword>
<dbReference type="RefSeq" id="WP_181290202.1">
    <property type="nucleotide sequence ID" value="NZ_VDLV01000050.1"/>
</dbReference>
<evidence type="ECO:0000256" key="1">
    <source>
        <dbReference type="ARBA" id="ARBA00004442"/>
    </source>
</evidence>
<dbReference type="CDD" id="cd07185">
    <property type="entry name" value="OmpA_C-like"/>
    <property type="match status" value="1"/>
</dbReference>
<proteinExistence type="predicted"/>
<dbReference type="Gene3D" id="3.30.1330.60">
    <property type="entry name" value="OmpA-like domain"/>
    <property type="match status" value="1"/>
</dbReference>
<gene>
    <name evidence="5" type="ORF">FHK92_24235</name>
</gene>
<sequence length="374" mass="40691">MSALFEVHVRLGGDPRGYAEFVALRGELAKLGHSACPDVDWQKVEQLCLVLLQLNGAELQTVSFYALARGQRHGLDGMVEGMRLLKTLCDQWPSLWPASVPVRLDMLGWLFAQLQTLLRSLALTTNDLHALLELDNALAGLIARLTCQMPAPLTTLQALQLQVRHLVQRLERSDFGTETALLPLRVAEPALMMPIVLVPPPDATSGKRRLWPWPWLCTAALSLAVAAGVAGWWKGVQTEVAWPDPVRLDSLSLFDAGSAELKPGSTPILVKALVDIKAQPGWLIIIAGHTDATGSSEQNQQLSHARASAVRDWMQSVGSIPADCLAVQGFAANQPIAGNDTEAGRIANRRVDIRRVPQAGACELPANRRPERLL</sequence>
<feature type="domain" description="OmpA-like" evidence="4">
    <location>
        <begin position="240"/>
        <end position="359"/>
    </location>
</feature>
<keyword evidence="5" id="KW-0969">Cilium</keyword>
<dbReference type="EMBL" id="VDLV01000050">
    <property type="protein sequence ID" value="MBA1380863.1"/>
    <property type="molecule type" value="Genomic_DNA"/>
</dbReference>
<organism evidence="5 6">
    <name type="scientific">Pseudomonas brassicacearum subsp. neoaurantiaca</name>
    <dbReference type="NCBI Taxonomy" id="494916"/>
    <lineage>
        <taxon>Bacteria</taxon>
        <taxon>Pseudomonadati</taxon>
        <taxon>Pseudomonadota</taxon>
        <taxon>Gammaproteobacteria</taxon>
        <taxon>Pseudomonadales</taxon>
        <taxon>Pseudomonadaceae</taxon>
        <taxon>Pseudomonas</taxon>
    </lineage>
</organism>
<evidence type="ECO:0000313" key="5">
    <source>
        <dbReference type="EMBL" id="MBA1380863.1"/>
    </source>
</evidence>
<reference evidence="5 6" key="1">
    <citation type="submission" date="2019-06" db="EMBL/GenBank/DDBJ databases">
        <title>Analysis of the biodiversity of Brassica napus bacterial endophytes for the selection of potential efficient biofertilizers for rapeseed crops.</title>
        <authorList>
            <person name="Jimenez-Gomez A."/>
            <person name="Saati-Santamaria Z."/>
            <person name="Menendez E."/>
            <person name="Rivas R."/>
            <person name="Mateos P.F."/>
            <person name="Velazquez E."/>
            <person name="Garcia-Fraile P."/>
        </authorList>
    </citation>
    <scope>NUCLEOTIDE SEQUENCE [LARGE SCALE GENOMIC DNA]</scope>
    <source>
        <strain evidence="5 6">CDVBN10</strain>
    </source>
</reference>
<dbReference type="InterPro" id="IPR010657">
    <property type="entry name" value="ImpA_N"/>
</dbReference>
<dbReference type="InterPro" id="IPR050330">
    <property type="entry name" value="Bact_OuterMem_StrucFunc"/>
</dbReference>
<dbReference type="PRINTS" id="PR01021">
    <property type="entry name" value="OMPADOMAIN"/>
</dbReference>
<evidence type="ECO:0000259" key="4">
    <source>
        <dbReference type="PROSITE" id="PS51123"/>
    </source>
</evidence>
<dbReference type="PANTHER" id="PTHR30329">
    <property type="entry name" value="STATOR ELEMENT OF FLAGELLAR MOTOR COMPLEX"/>
    <property type="match status" value="1"/>
</dbReference>
<evidence type="ECO:0000256" key="2">
    <source>
        <dbReference type="ARBA" id="ARBA00023136"/>
    </source>
</evidence>
<evidence type="ECO:0000313" key="6">
    <source>
        <dbReference type="Proteomes" id="UP000572407"/>
    </source>
</evidence>
<dbReference type="InterPro" id="IPR006665">
    <property type="entry name" value="OmpA-like"/>
</dbReference>
<dbReference type="SUPFAM" id="SSF103088">
    <property type="entry name" value="OmpA-like"/>
    <property type="match status" value="1"/>
</dbReference>
<keyword evidence="5" id="KW-0282">Flagellum</keyword>
<dbReference type="AlphaFoldDB" id="A0A7V8ZV55"/>
<dbReference type="PROSITE" id="PS51123">
    <property type="entry name" value="OMPA_2"/>
    <property type="match status" value="1"/>
</dbReference>
<evidence type="ECO:0000256" key="3">
    <source>
        <dbReference type="PROSITE-ProRule" id="PRU00473"/>
    </source>
</evidence>
<comment type="subcellular location">
    <subcellularLocation>
        <location evidence="1">Cell outer membrane</location>
    </subcellularLocation>
</comment>
<comment type="caution">
    <text evidence="5">The sequence shown here is derived from an EMBL/GenBank/DDBJ whole genome shotgun (WGS) entry which is preliminary data.</text>
</comment>
<dbReference type="InterPro" id="IPR006664">
    <property type="entry name" value="OMP_bac"/>
</dbReference>
<dbReference type="InterPro" id="IPR036737">
    <property type="entry name" value="OmpA-like_sf"/>
</dbReference>
<accession>A0A7V8ZV55</accession>
<name>A0A7V8ZV55_9PSED</name>
<dbReference type="PANTHER" id="PTHR30329:SF20">
    <property type="entry name" value="EXPORTED PROTEIN"/>
    <property type="match status" value="1"/>
</dbReference>
<keyword evidence="2 3" id="KW-0472">Membrane</keyword>
<dbReference type="Proteomes" id="UP000572407">
    <property type="component" value="Unassembled WGS sequence"/>
</dbReference>